<comment type="caution">
    <text evidence="2">The sequence shown here is derived from an EMBL/GenBank/DDBJ whole genome shotgun (WGS) entry which is preliminary data.</text>
</comment>
<sequence length="132" mass="14523">MTTPQPTVWPALRYDDAPAAMTFLTEVLGFREALRVPDDTGDIAHAELRWPEGGAVMLGSTRHRDGLHGEMRAGVCSVYVVSDRVDSLYRQVKAAGADVANELEDTDYGSHTFTVRDPEGNHWTFGTYRGAP</sequence>
<dbReference type="InterPro" id="IPR037523">
    <property type="entry name" value="VOC_core"/>
</dbReference>
<dbReference type="PANTHER" id="PTHR34109:SF1">
    <property type="entry name" value="VOC DOMAIN-CONTAINING PROTEIN"/>
    <property type="match status" value="1"/>
</dbReference>
<evidence type="ECO:0000313" key="2">
    <source>
        <dbReference type="EMBL" id="GAA5151574.1"/>
    </source>
</evidence>
<name>A0ABP9PWY1_9PSEU</name>
<dbReference type="PROSITE" id="PS51819">
    <property type="entry name" value="VOC"/>
    <property type="match status" value="1"/>
</dbReference>
<dbReference type="PANTHER" id="PTHR34109">
    <property type="entry name" value="BNAUNNG04460D PROTEIN-RELATED"/>
    <property type="match status" value="1"/>
</dbReference>
<dbReference type="SUPFAM" id="SSF54593">
    <property type="entry name" value="Glyoxalase/Bleomycin resistance protein/Dihydroxybiphenyl dioxygenase"/>
    <property type="match status" value="1"/>
</dbReference>
<evidence type="ECO:0000259" key="1">
    <source>
        <dbReference type="PROSITE" id="PS51819"/>
    </source>
</evidence>
<accession>A0ABP9PWY1</accession>
<dbReference type="Gene3D" id="3.30.720.110">
    <property type="match status" value="1"/>
</dbReference>
<gene>
    <name evidence="2" type="ORF">GCM10023321_18860</name>
</gene>
<organism evidence="2 3">
    <name type="scientific">Pseudonocardia eucalypti</name>
    <dbReference type="NCBI Taxonomy" id="648755"/>
    <lineage>
        <taxon>Bacteria</taxon>
        <taxon>Bacillati</taxon>
        <taxon>Actinomycetota</taxon>
        <taxon>Actinomycetes</taxon>
        <taxon>Pseudonocardiales</taxon>
        <taxon>Pseudonocardiaceae</taxon>
        <taxon>Pseudonocardia</taxon>
    </lineage>
</organism>
<dbReference type="Gene3D" id="3.30.720.120">
    <property type="match status" value="1"/>
</dbReference>
<evidence type="ECO:0000313" key="3">
    <source>
        <dbReference type="Proteomes" id="UP001428817"/>
    </source>
</evidence>
<dbReference type="RefSeq" id="WP_185066654.1">
    <property type="nucleotide sequence ID" value="NZ_BAABJP010000007.1"/>
</dbReference>
<keyword evidence="3" id="KW-1185">Reference proteome</keyword>
<dbReference type="InterPro" id="IPR004360">
    <property type="entry name" value="Glyas_Fos-R_dOase_dom"/>
</dbReference>
<feature type="domain" description="VOC" evidence="1">
    <location>
        <begin position="6"/>
        <end position="128"/>
    </location>
</feature>
<dbReference type="EMBL" id="BAABJP010000007">
    <property type="protein sequence ID" value="GAA5151574.1"/>
    <property type="molecule type" value="Genomic_DNA"/>
</dbReference>
<reference evidence="3" key="1">
    <citation type="journal article" date="2019" name="Int. J. Syst. Evol. Microbiol.">
        <title>The Global Catalogue of Microorganisms (GCM) 10K type strain sequencing project: providing services to taxonomists for standard genome sequencing and annotation.</title>
        <authorList>
            <consortium name="The Broad Institute Genomics Platform"/>
            <consortium name="The Broad Institute Genome Sequencing Center for Infectious Disease"/>
            <person name="Wu L."/>
            <person name="Ma J."/>
        </authorList>
    </citation>
    <scope>NUCLEOTIDE SEQUENCE [LARGE SCALE GENOMIC DNA]</scope>
    <source>
        <strain evidence="3">JCM 18303</strain>
    </source>
</reference>
<dbReference type="InterPro" id="IPR029068">
    <property type="entry name" value="Glyas_Bleomycin-R_OHBP_Dase"/>
</dbReference>
<protein>
    <submittedName>
        <fullName evidence="2">VOC family protein</fullName>
    </submittedName>
</protein>
<proteinExistence type="predicted"/>
<dbReference type="Pfam" id="PF00903">
    <property type="entry name" value="Glyoxalase"/>
    <property type="match status" value="1"/>
</dbReference>
<dbReference type="Proteomes" id="UP001428817">
    <property type="component" value="Unassembled WGS sequence"/>
</dbReference>